<dbReference type="Proteomes" id="UP000298663">
    <property type="component" value="Unassembled WGS sequence"/>
</dbReference>
<keyword evidence="2" id="KW-1185">Reference proteome</keyword>
<protein>
    <submittedName>
        <fullName evidence="1">Uncharacterized protein</fullName>
    </submittedName>
</protein>
<evidence type="ECO:0000313" key="1">
    <source>
        <dbReference type="EMBL" id="TKR60467.1"/>
    </source>
</evidence>
<dbReference type="AlphaFoldDB" id="A0A4U5LWB8"/>
<reference evidence="1 2" key="1">
    <citation type="journal article" date="2015" name="Genome Biol.">
        <title>Comparative genomics of Steinernema reveals deeply conserved gene regulatory networks.</title>
        <authorList>
            <person name="Dillman A.R."/>
            <person name="Macchietto M."/>
            <person name="Porter C.F."/>
            <person name="Rogers A."/>
            <person name="Williams B."/>
            <person name="Antoshechkin I."/>
            <person name="Lee M.M."/>
            <person name="Goodwin Z."/>
            <person name="Lu X."/>
            <person name="Lewis E.E."/>
            <person name="Goodrich-Blair H."/>
            <person name="Stock S.P."/>
            <person name="Adams B.J."/>
            <person name="Sternberg P.W."/>
            <person name="Mortazavi A."/>
        </authorList>
    </citation>
    <scope>NUCLEOTIDE SEQUENCE [LARGE SCALE GENOMIC DNA]</scope>
    <source>
        <strain evidence="1 2">ALL</strain>
    </source>
</reference>
<evidence type="ECO:0000313" key="2">
    <source>
        <dbReference type="Proteomes" id="UP000298663"/>
    </source>
</evidence>
<organism evidence="1 2">
    <name type="scientific">Steinernema carpocapsae</name>
    <name type="common">Entomopathogenic nematode</name>
    <dbReference type="NCBI Taxonomy" id="34508"/>
    <lineage>
        <taxon>Eukaryota</taxon>
        <taxon>Metazoa</taxon>
        <taxon>Ecdysozoa</taxon>
        <taxon>Nematoda</taxon>
        <taxon>Chromadorea</taxon>
        <taxon>Rhabditida</taxon>
        <taxon>Tylenchina</taxon>
        <taxon>Panagrolaimomorpha</taxon>
        <taxon>Strongyloidoidea</taxon>
        <taxon>Steinernematidae</taxon>
        <taxon>Steinernema</taxon>
    </lineage>
</organism>
<sequence length="95" mass="10363">MTHSAAPAALERLAAARCCQIMHDDAQTPNGQKRSYYDDAAYAGSGGFSVWSNRNPKLASRPIHLNLERESPFFALQFVGASFSTFIGRSIAVLE</sequence>
<gene>
    <name evidence="1" type="ORF">L596_027710</name>
</gene>
<proteinExistence type="predicted"/>
<reference evidence="1 2" key="2">
    <citation type="journal article" date="2019" name="G3 (Bethesda)">
        <title>Hybrid Assembly of the Genome of the Entomopathogenic Nematode Steinernema carpocapsae Identifies the X-Chromosome.</title>
        <authorList>
            <person name="Serra L."/>
            <person name="Macchietto M."/>
            <person name="Macias-Munoz A."/>
            <person name="McGill C.J."/>
            <person name="Rodriguez I.M."/>
            <person name="Rodriguez B."/>
            <person name="Murad R."/>
            <person name="Mortazavi A."/>
        </authorList>
    </citation>
    <scope>NUCLEOTIDE SEQUENCE [LARGE SCALE GENOMIC DNA]</scope>
    <source>
        <strain evidence="1 2">ALL</strain>
    </source>
</reference>
<comment type="caution">
    <text evidence="1">The sequence shown here is derived from an EMBL/GenBank/DDBJ whole genome shotgun (WGS) entry which is preliminary data.</text>
</comment>
<dbReference type="EMBL" id="AZBU02000011">
    <property type="protein sequence ID" value="TKR60467.1"/>
    <property type="molecule type" value="Genomic_DNA"/>
</dbReference>
<name>A0A4U5LWB8_STECR</name>
<accession>A0A4U5LWB8</accession>